<evidence type="ECO:0000313" key="3">
    <source>
        <dbReference type="EMBL" id="UQZ83840.1"/>
    </source>
</evidence>
<dbReference type="EC" id="5.3.1.27" evidence="3"/>
<dbReference type="Pfam" id="PF01380">
    <property type="entry name" value="SIS"/>
    <property type="match status" value="1"/>
</dbReference>
<dbReference type="Gene3D" id="3.40.50.10490">
    <property type="entry name" value="Glucose-6-phosphate isomerase like protein, domain 1"/>
    <property type="match status" value="1"/>
</dbReference>
<dbReference type="InterPro" id="IPR001347">
    <property type="entry name" value="SIS_dom"/>
</dbReference>
<comment type="similarity">
    <text evidence="1">Belongs to the SIS family. PHI subfamily.</text>
</comment>
<dbReference type="InterPro" id="IPR017552">
    <property type="entry name" value="PHI/rmpB"/>
</dbReference>
<reference evidence="3" key="1">
    <citation type="submission" date="2018-02" db="EMBL/GenBank/DDBJ databases">
        <authorList>
            <person name="Kim S.-K."/>
            <person name="Jung H.-I."/>
            <person name="Lee S.-W."/>
        </authorList>
    </citation>
    <scope>NUCLEOTIDE SEQUENCE</scope>
    <source>
        <strain evidence="3">SK3146</strain>
    </source>
</reference>
<sequence>MMQITEYTRIMLTELHGTANLLSDEAADEFADRIVSAKRIFTAGAGRSGLMMRAFAMRLMHLGLNAYVVGESVTPGIGRDDLLIIGSGSGETKSLLSMAQKAKSIGADIALVTVNPESTIGQLSDATVRIAASPKEQQGGGSATVQPMGSLFEQSLLLLTDALVLKLMDRQGIEAAAMFSKHANLE</sequence>
<proteinExistence type="inferred from homology"/>
<dbReference type="PROSITE" id="PS51464">
    <property type="entry name" value="SIS"/>
    <property type="match status" value="1"/>
</dbReference>
<dbReference type="SUPFAM" id="SSF53697">
    <property type="entry name" value="SIS domain"/>
    <property type="match status" value="1"/>
</dbReference>
<dbReference type="PANTHER" id="PTHR43443">
    <property type="entry name" value="3-HEXULOSE-6-PHOSPHATE ISOMERASE"/>
    <property type="match status" value="1"/>
</dbReference>
<accession>A0ABY4RPC0</accession>
<dbReference type="GO" id="GO:0043800">
    <property type="term" value="F:6-phospho-3-hexuloisomerase activity"/>
    <property type="evidence" value="ECO:0007669"/>
    <property type="project" value="UniProtKB-EC"/>
</dbReference>
<keyword evidence="3" id="KW-0413">Isomerase</keyword>
<evidence type="ECO:0000313" key="4">
    <source>
        <dbReference type="Proteomes" id="UP001057134"/>
    </source>
</evidence>
<evidence type="ECO:0000259" key="2">
    <source>
        <dbReference type="PROSITE" id="PS51464"/>
    </source>
</evidence>
<dbReference type="CDD" id="cd05005">
    <property type="entry name" value="SIS_PHI"/>
    <property type="match status" value="1"/>
</dbReference>
<reference evidence="3" key="2">
    <citation type="journal article" date="2021" name="J Anim Sci Technol">
        <title>Complete genome sequence of Paenibacillus konkukensis sp. nov. SK3146 as a potential probiotic strain.</title>
        <authorList>
            <person name="Jung H.I."/>
            <person name="Park S."/>
            <person name="Niu K.M."/>
            <person name="Lee S.W."/>
            <person name="Kothari D."/>
            <person name="Yi K.J."/>
            <person name="Kim S.K."/>
        </authorList>
    </citation>
    <scope>NUCLEOTIDE SEQUENCE</scope>
    <source>
        <strain evidence="3">SK3146</strain>
    </source>
</reference>
<dbReference type="EMBL" id="CP027059">
    <property type="protein sequence ID" value="UQZ83840.1"/>
    <property type="molecule type" value="Genomic_DNA"/>
</dbReference>
<dbReference type="PANTHER" id="PTHR43443:SF1">
    <property type="entry name" value="3-HEXULOSE-6-PHOSPHATE ISOMERASE"/>
    <property type="match status" value="1"/>
</dbReference>
<feature type="domain" description="SIS" evidence="2">
    <location>
        <begin position="30"/>
        <end position="173"/>
    </location>
</feature>
<organism evidence="3 4">
    <name type="scientific">Paenibacillus konkukensis</name>
    <dbReference type="NCBI Taxonomy" id="2020716"/>
    <lineage>
        <taxon>Bacteria</taxon>
        <taxon>Bacillati</taxon>
        <taxon>Bacillota</taxon>
        <taxon>Bacilli</taxon>
        <taxon>Bacillales</taxon>
        <taxon>Paenibacillaceae</taxon>
        <taxon>Paenibacillus</taxon>
    </lineage>
</organism>
<dbReference type="NCBIfam" id="TIGR03127">
    <property type="entry name" value="RuMP_HxlB"/>
    <property type="match status" value="1"/>
</dbReference>
<keyword evidence="4" id="KW-1185">Reference proteome</keyword>
<dbReference type="InterPro" id="IPR046348">
    <property type="entry name" value="SIS_dom_sf"/>
</dbReference>
<gene>
    <name evidence="3" type="primary">hxlB</name>
    <name evidence="3" type="ORF">SK3146_03047</name>
</gene>
<dbReference type="Proteomes" id="UP001057134">
    <property type="component" value="Chromosome"/>
</dbReference>
<protein>
    <submittedName>
        <fullName evidence="3">3-hexulose-6-phosphate isomerase</fullName>
        <ecNumber evidence="3">5.3.1.27</ecNumber>
    </submittedName>
</protein>
<evidence type="ECO:0000256" key="1">
    <source>
        <dbReference type="ARBA" id="ARBA00009235"/>
    </source>
</evidence>
<name>A0ABY4RPC0_9BACL</name>